<keyword evidence="3 6" id="KW-1133">Transmembrane helix</keyword>
<dbReference type="Pfam" id="PF07291">
    <property type="entry name" value="MauE"/>
    <property type="match status" value="1"/>
</dbReference>
<dbReference type="EMBL" id="JBIRPU010000013">
    <property type="protein sequence ID" value="MFI0794833.1"/>
    <property type="molecule type" value="Genomic_DNA"/>
</dbReference>
<evidence type="ECO:0000256" key="2">
    <source>
        <dbReference type="ARBA" id="ARBA00022692"/>
    </source>
</evidence>
<evidence type="ECO:0000256" key="6">
    <source>
        <dbReference type="SAM" id="Phobius"/>
    </source>
</evidence>
<evidence type="ECO:0000313" key="8">
    <source>
        <dbReference type="EMBL" id="MFI0794833.1"/>
    </source>
</evidence>
<feature type="compositionally biased region" description="Basic residues" evidence="5">
    <location>
        <begin position="215"/>
        <end position="225"/>
    </location>
</feature>
<comment type="caution">
    <text evidence="8">The sequence shown here is derived from an EMBL/GenBank/DDBJ whole genome shotgun (WGS) entry which is preliminary data.</text>
</comment>
<name>A0ABW7SMB8_9ACTN</name>
<evidence type="ECO:0000256" key="3">
    <source>
        <dbReference type="ARBA" id="ARBA00022989"/>
    </source>
</evidence>
<dbReference type="RefSeq" id="WP_396681491.1">
    <property type="nucleotide sequence ID" value="NZ_JBIRPU010000013.1"/>
</dbReference>
<feature type="domain" description="Methylamine utilisation protein MauE" evidence="7">
    <location>
        <begin position="1"/>
        <end position="132"/>
    </location>
</feature>
<reference evidence="8 9" key="1">
    <citation type="submission" date="2024-10" db="EMBL/GenBank/DDBJ databases">
        <title>The Natural Products Discovery Center: Release of the First 8490 Sequenced Strains for Exploring Actinobacteria Biosynthetic Diversity.</title>
        <authorList>
            <person name="Kalkreuter E."/>
            <person name="Kautsar S.A."/>
            <person name="Yang D."/>
            <person name="Bader C.D."/>
            <person name="Teijaro C.N."/>
            <person name="Fluegel L."/>
            <person name="Davis C.M."/>
            <person name="Simpson J.R."/>
            <person name="Lauterbach L."/>
            <person name="Steele A.D."/>
            <person name="Gui C."/>
            <person name="Meng S."/>
            <person name="Li G."/>
            <person name="Viehrig K."/>
            <person name="Ye F."/>
            <person name="Su P."/>
            <person name="Kiefer A.F."/>
            <person name="Nichols A."/>
            <person name="Cepeda A.J."/>
            <person name="Yan W."/>
            <person name="Fan B."/>
            <person name="Jiang Y."/>
            <person name="Adhikari A."/>
            <person name="Zheng C.-J."/>
            <person name="Schuster L."/>
            <person name="Cowan T.M."/>
            <person name="Smanski M.J."/>
            <person name="Chevrette M.G."/>
            <person name="De Carvalho L.P.S."/>
            <person name="Shen B."/>
        </authorList>
    </citation>
    <scope>NUCLEOTIDE SEQUENCE [LARGE SCALE GENOMIC DNA]</scope>
    <source>
        <strain evidence="8 9">NPDC021253</strain>
    </source>
</reference>
<evidence type="ECO:0000313" key="9">
    <source>
        <dbReference type="Proteomes" id="UP001611075"/>
    </source>
</evidence>
<gene>
    <name evidence="8" type="ORF">ACH4OY_19410</name>
</gene>
<keyword evidence="2 6" id="KW-0812">Transmembrane</keyword>
<feature type="transmembrane region" description="Helical" evidence="6">
    <location>
        <begin position="72"/>
        <end position="94"/>
    </location>
</feature>
<evidence type="ECO:0000256" key="5">
    <source>
        <dbReference type="SAM" id="MobiDB-lite"/>
    </source>
</evidence>
<feature type="transmembrane region" description="Helical" evidence="6">
    <location>
        <begin position="6"/>
        <end position="26"/>
    </location>
</feature>
<dbReference type="Proteomes" id="UP001611075">
    <property type="component" value="Unassembled WGS sequence"/>
</dbReference>
<evidence type="ECO:0000256" key="4">
    <source>
        <dbReference type="ARBA" id="ARBA00023136"/>
    </source>
</evidence>
<evidence type="ECO:0000256" key="1">
    <source>
        <dbReference type="ARBA" id="ARBA00004141"/>
    </source>
</evidence>
<keyword evidence="9" id="KW-1185">Reference proteome</keyword>
<comment type="subcellular location">
    <subcellularLocation>
        <location evidence="1">Membrane</location>
        <topology evidence="1">Multi-pass membrane protein</topology>
    </subcellularLocation>
</comment>
<accession>A0ABW7SMB8</accession>
<organism evidence="8 9">
    <name type="scientific">Micromonospora rubida</name>
    <dbReference type="NCBI Taxonomy" id="2697657"/>
    <lineage>
        <taxon>Bacteria</taxon>
        <taxon>Bacillati</taxon>
        <taxon>Actinomycetota</taxon>
        <taxon>Actinomycetes</taxon>
        <taxon>Micromonosporales</taxon>
        <taxon>Micromonosporaceae</taxon>
        <taxon>Micromonospora</taxon>
    </lineage>
</organism>
<evidence type="ECO:0000259" key="7">
    <source>
        <dbReference type="Pfam" id="PF07291"/>
    </source>
</evidence>
<sequence>MQYLTIGIRFLLGTVFLVSSLSKVAGRGAFETFAASIRDLGLAPTRTVRPLAGTVVAVEFAAWTLLAVPLPVTGAAGLLVAAALLLVFSAGIVVSLRRGTRTACRCFGASTVTLGLPHVVRNAVLAALAAAAAPATLEPTPTHLGGAALAAVAGTVLGILVAAGDDIAELLHPMSPAPDRNRGPQPHRRGTKNAGTGRGPHPRRADRHREPAAQHGHHQATPRAH</sequence>
<protein>
    <submittedName>
        <fullName evidence="8">MauE/DoxX family redox-associated membrane protein</fullName>
    </submittedName>
</protein>
<feature type="region of interest" description="Disordered" evidence="5">
    <location>
        <begin position="172"/>
        <end position="225"/>
    </location>
</feature>
<proteinExistence type="predicted"/>
<feature type="transmembrane region" description="Helical" evidence="6">
    <location>
        <begin position="47"/>
        <end position="66"/>
    </location>
</feature>
<keyword evidence="4 6" id="KW-0472">Membrane</keyword>
<dbReference type="InterPro" id="IPR009908">
    <property type="entry name" value="Methylamine_util_MauE"/>
</dbReference>